<comment type="caution">
    <text evidence="1">The sequence shown here is derived from an EMBL/GenBank/DDBJ whole genome shotgun (WGS) entry which is preliminary data.</text>
</comment>
<evidence type="ECO:0000313" key="2">
    <source>
        <dbReference type="Proteomes" id="UP000796761"/>
    </source>
</evidence>
<dbReference type="Proteomes" id="UP000796761">
    <property type="component" value="Unassembled WGS sequence"/>
</dbReference>
<reference evidence="1" key="1">
    <citation type="submission" date="2019-04" db="EMBL/GenBank/DDBJ databases">
        <title>Genome assembly of Zosterops borbonicus 15179.</title>
        <authorList>
            <person name="Leroy T."/>
            <person name="Anselmetti Y."/>
            <person name="Tilak M.-K."/>
            <person name="Nabholz B."/>
        </authorList>
    </citation>
    <scope>NUCLEOTIDE SEQUENCE</scope>
    <source>
        <strain evidence="1">HGM_15179</strain>
        <tissue evidence="1">Muscle</tissue>
    </source>
</reference>
<gene>
    <name evidence="1" type="ORF">HGM15179_022152</name>
</gene>
<proteinExistence type="predicted"/>
<organism evidence="1 2">
    <name type="scientific">Zosterops borbonicus</name>
    <dbReference type="NCBI Taxonomy" id="364589"/>
    <lineage>
        <taxon>Eukaryota</taxon>
        <taxon>Metazoa</taxon>
        <taxon>Chordata</taxon>
        <taxon>Craniata</taxon>
        <taxon>Vertebrata</taxon>
        <taxon>Euteleostomi</taxon>
        <taxon>Archelosauria</taxon>
        <taxon>Archosauria</taxon>
        <taxon>Dinosauria</taxon>
        <taxon>Saurischia</taxon>
        <taxon>Theropoda</taxon>
        <taxon>Coelurosauria</taxon>
        <taxon>Aves</taxon>
        <taxon>Neognathae</taxon>
        <taxon>Neoaves</taxon>
        <taxon>Telluraves</taxon>
        <taxon>Australaves</taxon>
        <taxon>Passeriformes</taxon>
        <taxon>Sylvioidea</taxon>
        <taxon>Zosteropidae</taxon>
        <taxon>Zosterops</taxon>
    </lineage>
</organism>
<dbReference type="EMBL" id="SWJQ01007993">
    <property type="protein sequence ID" value="TRZ04955.1"/>
    <property type="molecule type" value="Genomic_DNA"/>
</dbReference>
<keyword evidence="2" id="KW-1185">Reference proteome</keyword>
<accession>A0A8K1D4H6</accession>
<feature type="non-terminal residue" evidence="1">
    <location>
        <position position="1"/>
    </location>
</feature>
<feature type="non-terminal residue" evidence="1">
    <location>
        <position position="54"/>
    </location>
</feature>
<sequence length="54" mass="5887">GCTRSSPGTWTACAGCPWWRRARSSASTWRTCASWARTPSTGWPPSTPRSSRTA</sequence>
<evidence type="ECO:0000313" key="1">
    <source>
        <dbReference type="EMBL" id="TRZ04955.1"/>
    </source>
</evidence>
<name>A0A8K1D4H6_9PASS</name>
<protein>
    <submittedName>
        <fullName evidence="1">Uncharacterized protein</fullName>
    </submittedName>
</protein>
<dbReference type="AlphaFoldDB" id="A0A8K1D4H6"/>